<dbReference type="Gene3D" id="3.30.530.20">
    <property type="match status" value="1"/>
</dbReference>
<evidence type="ECO:0000313" key="4">
    <source>
        <dbReference type="Proteomes" id="UP001279734"/>
    </source>
</evidence>
<dbReference type="PANTHER" id="PTHR12771:SF20">
    <property type="entry name" value="ELMO_CED-12 FAMILY PROTEIN"/>
    <property type="match status" value="1"/>
</dbReference>
<dbReference type="InterPro" id="IPR006816">
    <property type="entry name" value="ELMO_dom"/>
</dbReference>
<sequence length="102" mass="11397">MNKKGYGGAEVEYIRRYHKHELADHQCSSLLIKHIRAAIHPGALRALWNAAFPGKTLHGLISEQWKEMGWQGKDPSTDFRASATSTMEGRSLGSNSRHPRAS</sequence>
<dbReference type="Proteomes" id="UP001279734">
    <property type="component" value="Unassembled WGS sequence"/>
</dbReference>
<reference evidence="3" key="1">
    <citation type="submission" date="2023-05" db="EMBL/GenBank/DDBJ databases">
        <title>Nepenthes gracilis genome sequencing.</title>
        <authorList>
            <person name="Fukushima K."/>
        </authorList>
    </citation>
    <scope>NUCLEOTIDE SEQUENCE</scope>
    <source>
        <strain evidence="3">SING2019-196</strain>
    </source>
</reference>
<accession>A0AAD3T2S3</accession>
<dbReference type="InterPro" id="IPR023393">
    <property type="entry name" value="START-like_dom_sf"/>
</dbReference>
<dbReference type="AlphaFoldDB" id="A0AAD3T2S3"/>
<dbReference type="PANTHER" id="PTHR12771">
    <property type="entry name" value="ENGULFMENT AND CELL MOTILITY"/>
    <property type="match status" value="1"/>
</dbReference>
<gene>
    <name evidence="3" type="ORF">Nepgr_023617</name>
</gene>
<name>A0AAD3T2S3_NEPGR</name>
<comment type="caution">
    <text evidence="3">The sequence shown here is derived from an EMBL/GenBank/DDBJ whole genome shotgun (WGS) entry which is preliminary data.</text>
</comment>
<feature type="region of interest" description="Disordered" evidence="1">
    <location>
        <begin position="71"/>
        <end position="102"/>
    </location>
</feature>
<organism evidence="3 4">
    <name type="scientific">Nepenthes gracilis</name>
    <name type="common">Slender pitcher plant</name>
    <dbReference type="NCBI Taxonomy" id="150966"/>
    <lineage>
        <taxon>Eukaryota</taxon>
        <taxon>Viridiplantae</taxon>
        <taxon>Streptophyta</taxon>
        <taxon>Embryophyta</taxon>
        <taxon>Tracheophyta</taxon>
        <taxon>Spermatophyta</taxon>
        <taxon>Magnoliopsida</taxon>
        <taxon>eudicotyledons</taxon>
        <taxon>Gunneridae</taxon>
        <taxon>Pentapetalae</taxon>
        <taxon>Caryophyllales</taxon>
        <taxon>Nepenthaceae</taxon>
        <taxon>Nepenthes</taxon>
    </lineage>
</organism>
<feature type="compositionally biased region" description="Polar residues" evidence="1">
    <location>
        <begin position="82"/>
        <end position="96"/>
    </location>
</feature>
<feature type="domain" description="ELMO" evidence="2">
    <location>
        <begin position="39"/>
        <end position="102"/>
    </location>
</feature>
<dbReference type="InterPro" id="IPR050868">
    <property type="entry name" value="ELMO_domain-containing"/>
</dbReference>
<dbReference type="Pfam" id="PF04727">
    <property type="entry name" value="ELMO_CED12"/>
    <property type="match status" value="1"/>
</dbReference>
<dbReference type="EMBL" id="BSYO01000023">
    <property type="protein sequence ID" value="GMH21775.1"/>
    <property type="molecule type" value="Genomic_DNA"/>
</dbReference>
<protein>
    <recommendedName>
        <fullName evidence="2">ELMO domain-containing protein</fullName>
    </recommendedName>
</protein>
<keyword evidence="4" id="KW-1185">Reference proteome</keyword>
<dbReference type="PROSITE" id="PS51335">
    <property type="entry name" value="ELMO"/>
    <property type="match status" value="1"/>
</dbReference>
<evidence type="ECO:0000313" key="3">
    <source>
        <dbReference type="EMBL" id="GMH21775.1"/>
    </source>
</evidence>
<evidence type="ECO:0000259" key="2">
    <source>
        <dbReference type="PROSITE" id="PS51335"/>
    </source>
</evidence>
<proteinExistence type="predicted"/>
<evidence type="ECO:0000256" key="1">
    <source>
        <dbReference type="SAM" id="MobiDB-lite"/>
    </source>
</evidence>